<dbReference type="RefSeq" id="XP_022472726.1">
    <property type="nucleotide sequence ID" value="XM_022620784.1"/>
</dbReference>
<dbReference type="Proteomes" id="UP000176998">
    <property type="component" value="Unassembled WGS sequence"/>
</dbReference>
<dbReference type="AlphaFoldDB" id="A0A1G4B2L5"/>
<gene>
    <name evidence="2" type="ORF">CORC01_09155</name>
</gene>
<feature type="compositionally biased region" description="Low complexity" evidence="1">
    <location>
        <begin position="92"/>
        <end position="105"/>
    </location>
</feature>
<feature type="region of interest" description="Disordered" evidence="1">
    <location>
        <begin position="42"/>
        <end position="115"/>
    </location>
</feature>
<accession>A0A1G4B2L5</accession>
<keyword evidence="3" id="KW-1185">Reference proteome</keyword>
<organism evidence="2 3">
    <name type="scientific">Colletotrichum orchidophilum</name>
    <dbReference type="NCBI Taxonomy" id="1209926"/>
    <lineage>
        <taxon>Eukaryota</taxon>
        <taxon>Fungi</taxon>
        <taxon>Dikarya</taxon>
        <taxon>Ascomycota</taxon>
        <taxon>Pezizomycotina</taxon>
        <taxon>Sordariomycetes</taxon>
        <taxon>Hypocreomycetidae</taxon>
        <taxon>Glomerellales</taxon>
        <taxon>Glomerellaceae</taxon>
        <taxon>Colletotrichum</taxon>
    </lineage>
</organism>
<reference evidence="2 3" key="1">
    <citation type="submission" date="2016-09" db="EMBL/GenBank/DDBJ databases">
        <authorList>
            <person name="Capua I."/>
            <person name="De Benedictis P."/>
            <person name="Joannis T."/>
            <person name="Lombin L.H."/>
            <person name="Cattoli G."/>
        </authorList>
    </citation>
    <scope>NUCLEOTIDE SEQUENCE [LARGE SCALE GENOMIC DNA]</scope>
    <source>
        <strain evidence="2 3">IMI 309357</strain>
    </source>
</reference>
<name>A0A1G4B2L5_9PEZI</name>
<evidence type="ECO:0000256" key="1">
    <source>
        <dbReference type="SAM" id="MobiDB-lite"/>
    </source>
</evidence>
<sequence length="115" mass="12586">MKRETGNGLGDRAKQLWPSALVSASRIISPRVRSMFAVFRKESKKTALRTPPRTQAGPGGRKTGRTDGIGQRAPSGVRVRKKRRRPLACSGPLLSLPSHASPSLPRQGWASEWCQ</sequence>
<dbReference type="GeneID" id="34562294"/>
<protein>
    <submittedName>
        <fullName evidence="2">Uncharacterized protein</fullName>
    </submittedName>
</protein>
<proteinExistence type="predicted"/>
<comment type="caution">
    <text evidence="2">The sequence shown here is derived from an EMBL/GenBank/DDBJ whole genome shotgun (WGS) entry which is preliminary data.</text>
</comment>
<evidence type="ECO:0000313" key="2">
    <source>
        <dbReference type="EMBL" id="OHE95565.1"/>
    </source>
</evidence>
<dbReference type="EMBL" id="MJBS01000081">
    <property type="protein sequence ID" value="OHE95565.1"/>
    <property type="molecule type" value="Genomic_DNA"/>
</dbReference>
<evidence type="ECO:0000313" key="3">
    <source>
        <dbReference type="Proteomes" id="UP000176998"/>
    </source>
</evidence>